<comment type="caution">
    <text evidence="1">The sequence shown here is derived from an EMBL/GenBank/DDBJ whole genome shotgun (WGS) entry which is preliminary data.</text>
</comment>
<reference evidence="1 2" key="1">
    <citation type="submission" date="2015-01" db="EMBL/GenBank/DDBJ databases">
        <title>Evolution of Trichinella species and genotypes.</title>
        <authorList>
            <person name="Korhonen P.K."/>
            <person name="Edoardo P."/>
            <person name="Giuseppe L.R."/>
            <person name="Gasser R.B."/>
        </authorList>
    </citation>
    <scope>NUCLEOTIDE SEQUENCE [LARGE SCALE GENOMIC DNA]</scope>
    <source>
        <strain evidence="1">ISS2496</strain>
    </source>
</reference>
<gene>
    <name evidence="1" type="primary">ZBED8</name>
    <name evidence="1" type="ORF">T12_5745</name>
</gene>
<dbReference type="Proteomes" id="UP000054783">
    <property type="component" value="Unassembled WGS sequence"/>
</dbReference>
<protein>
    <submittedName>
        <fullName evidence="1">Protein ZBED8</fullName>
    </submittedName>
</protein>
<dbReference type="EMBL" id="JYDQ01002117">
    <property type="protein sequence ID" value="KRY04218.1"/>
    <property type="molecule type" value="Genomic_DNA"/>
</dbReference>
<evidence type="ECO:0000313" key="1">
    <source>
        <dbReference type="EMBL" id="KRY04218.1"/>
    </source>
</evidence>
<feature type="non-terminal residue" evidence="1">
    <location>
        <position position="1"/>
    </location>
</feature>
<dbReference type="STRING" id="990121.A0A0V0YWQ4"/>
<dbReference type="PANTHER" id="PTHR45913">
    <property type="entry name" value="EPM2A-INTERACTING PROTEIN 1"/>
    <property type="match status" value="1"/>
</dbReference>
<dbReference type="PANTHER" id="PTHR45913:SF5">
    <property type="entry name" value="GENERAL TRANSCRIPTION FACTOR II-I REPEAT DOMAIN-CONTAINING PROTEIN 2A-LIKE PROTEIN"/>
    <property type="match status" value="1"/>
</dbReference>
<evidence type="ECO:0000313" key="2">
    <source>
        <dbReference type="Proteomes" id="UP000054783"/>
    </source>
</evidence>
<proteinExistence type="predicted"/>
<name>A0A0V0YWQ4_9BILA</name>
<feature type="non-terminal residue" evidence="1">
    <location>
        <position position="132"/>
    </location>
</feature>
<dbReference type="AlphaFoldDB" id="A0A0V0YWQ4"/>
<keyword evidence="2" id="KW-1185">Reference proteome</keyword>
<organism evidence="1 2">
    <name type="scientific">Trichinella patagoniensis</name>
    <dbReference type="NCBI Taxonomy" id="990121"/>
    <lineage>
        <taxon>Eukaryota</taxon>
        <taxon>Metazoa</taxon>
        <taxon>Ecdysozoa</taxon>
        <taxon>Nematoda</taxon>
        <taxon>Enoplea</taxon>
        <taxon>Dorylaimia</taxon>
        <taxon>Trichinellida</taxon>
        <taxon>Trichinellidae</taxon>
        <taxon>Trichinella</taxon>
    </lineage>
</organism>
<accession>A0A0V0YWQ4</accession>
<sequence length="132" mass="14531">LADDIKQQVLEKVKSGKLCTAHCIRTVIANNTVKKELLISEPLKTTTKGAYVFQAVSQFFEVNGLMWKKPVGVCTDGAPAMLGSRSGFVKMIKSKNPSIFAMHCVIHRQALVAKTLPDDLREDLNFAVEVVN</sequence>